<proteinExistence type="predicted"/>
<reference evidence="2" key="1">
    <citation type="journal article" date="2017" name="Nat. Commun.">
        <title>The North American bullfrog draft genome provides insight into hormonal regulation of long noncoding RNA.</title>
        <authorList>
            <person name="Hammond S.A."/>
            <person name="Warren R.L."/>
            <person name="Vandervalk B.P."/>
            <person name="Kucuk E."/>
            <person name="Khan H."/>
            <person name="Gibb E.A."/>
            <person name="Pandoh P."/>
            <person name="Kirk H."/>
            <person name="Zhao Y."/>
            <person name="Jones M."/>
            <person name="Mungall A.J."/>
            <person name="Coope R."/>
            <person name="Pleasance S."/>
            <person name="Moore R.A."/>
            <person name="Holt R.A."/>
            <person name="Round J.M."/>
            <person name="Ohora S."/>
            <person name="Walle B.V."/>
            <person name="Veldhoen N."/>
            <person name="Helbing C.C."/>
            <person name="Birol I."/>
        </authorList>
    </citation>
    <scope>NUCLEOTIDE SEQUENCE [LARGE SCALE GENOMIC DNA]</scope>
</reference>
<dbReference type="OrthoDB" id="10453655at2759"/>
<dbReference type="EMBL" id="KV970708">
    <property type="protein sequence ID" value="PIO23247.1"/>
    <property type="molecule type" value="Genomic_DNA"/>
</dbReference>
<keyword evidence="2" id="KW-1185">Reference proteome</keyword>
<organism evidence="1 2">
    <name type="scientific">Aquarana catesbeiana</name>
    <name type="common">American bullfrog</name>
    <name type="synonym">Rana catesbeiana</name>
    <dbReference type="NCBI Taxonomy" id="8400"/>
    <lineage>
        <taxon>Eukaryota</taxon>
        <taxon>Metazoa</taxon>
        <taxon>Chordata</taxon>
        <taxon>Craniata</taxon>
        <taxon>Vertebrata</taxon>
        <taxon>Euteleostomi</taxon>
        <taxon>Amphibia</taxon>
        <taxon>Batrachia</taxon>
        <taxon>Anura</taxon>
        <taxon>Neobatrachia</taxon>
        <taxon>Ranoidea</taxon>
        <taxon>Ranidae</taxon>
        <taxon>Aquarana</taxon>
    </lineage>
</organism>
<accession>A0A2G9R5U6</accession>
<evidence type="ECO:0000313" key="1">
    <source>
        <dbReference type="EMBL" id="PIO23247.1"/>
    </source>
</evidence>
<dbReference type="Proteomes" id="UP000228934">
    <property type="component" value="Unassembled WGS sequence"/>
</dbReference>
<feature type="non-terminal residue" evidence="1">
    <location>
        <position position="1"/>
    </location>
</feature>
<name>A0A2G9R5U6_AQUCT</name>
<feature type="non-terminal residue" evidence="1">
    <location>
        <position position="206"/>
    </location>
</feature>
<dbReference type="AlphaFoldDB" id="A0A2G9R5U6"/>
<protein>
    <submittedName>
        <fullName evidence="1">Uncharacterized protein</fullName>
    </submittedName>
</protein>
<gene>
    <name evidence="1" type="ORF">AB205_0044870</name>
</gene>
<evidence type="ECO:0000313" key="2">
    <source>
        <dbReference type="Proteomes" id="UP000228934"/>
    </source>
</evidence>
<sequence length="206" mass="22389">KCDSVVPHQCIGPGFSTRQVEGLQGICLFERKLAFQFPHYLARSILGPGAWGFLKDPGGMKSPVLGPGFGTPRRTDCSGVCGPDRVRTMILGSTQRDRRSPGVQACKGEPRECRCALKYPESAGCKVKARDLSLRLLTVVRRAPCGSLSSGASAAEERQVARYFVCNAACVIQEAKYPLHSSLAKPISDSRPFLVYIFKYTFSQAG</sequence>